<accession>A0ACC5R0B0</accession>
<organism evidence="1 2">
    <name type="scientific">Taklimakanibacter albus</name>
    <dbReference type="NCBI Taxonomy" id="2800327"/>
    <lineage>
        <taxon>Bacteria</taxon>
        <taxon>Pseudomonadati</taxon>
        <taxon>Pseudomonadota</taxon>
        <taxon>Alphaproteobacteria</taxon>
        <taxon>Hyphomicrobiales</taxon>
        <taxon>Aestuariivirgaceae</taxon>
        <taxon>Taklimakanibacter</taxon>
    </lineage>
</organism>
<name>A0ACC5R0B0_9HYPH</name>
<reference evidence="1" key="1">
    <citation type="submission" date="2021-01" db="EMBL/GenBank/DDBJ databases">
        <authorList>
            <person name="Sun Q."/>
        </authorList>
    </citation>
    <scope>NUCLEOTIDE SEQUENCE</scope>
    <source>
        <strain evidence="1">YIM B02566</strain>
    </source>
</reference>
<comment type="caution">
    <text evidence="1">The sequence shown here is derived from an EMBL/GenBank/DDBJ whole genome shotgun (WGS) entry which is preliminary data.</text>
</comment>
<evidence type="ECO:0000313" key="1">
    <source>
        <dbReference type="EMBL" id="MBK1866097.1"/>
    </source>
</evidence>
<evidence type="ECO:0000313" key="2">
    <source>
        <dbReference type="Proteomes" id="UP000616151"/>
    </source>
</evidence>
<keyword evidence="2" id="KW-1185">Reference proteome</keyword>
<sequence length="255" mass="25730">MSKLGASHVAVVVGGGGTIGAACVRALADTGAIVWSLDRSEEQAARAISGLPGAHRSKACDVTDAQAMAALAAEIGPVDSLIYAAGLNADGAVVDIDWSIYRRVMAVNLDGAFHTAAAFAKPMIARGKGGAFAFLSSTAGLRGEAGASIYCATKFALIGFTESFAAELSAHGIRANAVCPGNVDSPMLREVAKNIADRTGADAAEVWESMAQSGAATRLVDPKEVANLCLHLVSPASAAITGTTIRVDAGAMLSA</sequence>
<proteinExistence type="predicted"/>
<dbReference type="EMBL" id="JAENHL010000006">
    <property type="protein sequence ID" value="MBK1866097.1"/>
    <property type="molecule type" value="Genomic_DNA"/>
</dbReference>
<gene>
    <name evidence="1" type="ORF">JHL16_07000</name>
</gene>
<protein>
    <submittedName>
        <fullName evidence="1">SDR family oxidoreductase</fullName>
    </submittedName>
</protein>
<dbReference type="Proteomes" id="UP000616151">
    <property type="component" value="Unassembled WGS sequence"/>
</dbReference>